<evidence type="ECO:0000313" key="3">
    <source>
        <dbReference type="EMBL" id="MCP2272751.1"/>
    </source>
</evidence>
<evidence type="ECO:0000313" key="4">
    <source>
        <dbReference type="Proteomes" id="UP001205185"/>
    </source>
</evidence>
<gene>
    <name evidence="3" type="ORF">LV75_005277</name>
</gene>
<dbReference type="EMBL" id="JAMTCO010000013">
    <property type="protein sequence ID" value="MCP2272751.1"/>
    <property type="molecule type" value="Genomic_DNA"/>
</dbReference>
<keyword evidence="4" id="KW-1185">Reference proteome</keyword>
<reference evidence="3 4" key="1">
    <citation type="submission" date="2022-06" db="EMBL/GenBank/DDBJ databases">
        <title>Genomic Encyclopedia of Archaeal and Bacterial Type Strains, Phase II (KMG-II): from individual species to whole genera.</title>
        <authorList>
            <person name="Goeker M."/>
        </authorList>
    </citation>
    <scope>NUCLEOTIDE SEQUENCE [LARGE SCALE GENOMIC DNA]</scope>
    <source>
        <strain evidence="3 4">DSM 44255</strain>
    </source>
</reference>
<proteinExistence type="predicted"/>
<feature type="chain" id="PRO_5046784808" evidence="1">
    <location>
        <begin position="21"/>
        <end position="283"/>
    </location>
</feature>
<keyword evidence="1" id="KW-0732">Signal</keyword>
<evidence type="ECO:0000256" key="1">
    <source>
        <dbReference type="SAM" id="SignalP"/>
    </source>
</evidence>
<comment type="caution">
    <text evidence="3">The sequence shown here is derived from an EMBL/GenBank/DDBJ whole genome shotgun (WGS) entry which is preliminary data.</text>
</comment>
<feature type="signal peptide" evidence="1">
    <location>
        <begin position="1"/>
        <end position="20"/>
    </location>
</feature>
<name>A0ABT1IJP9_9PSEU</name>
<protein>
    <submittedName>
        <fullName evidence="3">Tachylectin</fullName>
    </submittedName>
</protein>
<sequence length="283" mass="31237">MRRRWSGLLAGLTLAAAALAATTAPPGGATPSTSEAYCYGGAYFLGHENDRLFHYAHSAAATGEPDWLMRYNGEAGWSGELAIVGRENYFQFYAIPEGTGELRRYIREGAYWKLVDGAHYKVIGEGFDRYVGEGRTFTIDAAGKLYGIDDTGVLRSWVYTQDGWENNLGEVIGTGWGNFERVVAGDEGELFAFDSAGNALRYQYRYDTEEWVVQAEWIDSGWGDFTNVLYAGAGVLYAVDEAGDMYWYRYHDSQWANNGVGRWVGEGWQGLTVAVSPTACTAS</sequence>
<organism evidence="3 4">
    <name type="scientific">Actinokineospora diospyrosa</name>
    <dbReference type="NCBI Taxonomy" id="103728"/>
    <lineage>
        <taxon>Bacteria</taxon>
        <taxon>Bacillati</taxon>
        <taxon>Actinomycetota</taxon>
        <taxon>Actinomycetes</taxon>
        <taxon>Pseudonocardiales</taxon>
        <taxon>Pseudonocardiaceae</taxon>
        <taxon>Actinokineospora</taxon>
    </lineage>
</organism>
<dbReference type="Pfam" id="PF14517">
    <property type="entry name" value="Tachylectin"/>
    <property type="match status" value="1"/>
</dbReference>
<dbReference type="SUPFAM" id="SSF50934">
    <property type="entry name" value="Tachylectin-2"/>
    <property type="match status" value="1"/>
</dbReference>
<evidence type="ECO:0000259" key="2">
    <source>
        <dbReference type="Pfam" id="PF14517"/>
    </source>
</evidence>
<dbReference type="InterPro" id="IPR036813">
    <property type="entry name" value="Tachylectin2_sf"/>
</dbReference>
<dbReference type="RefSeq" id="WP_253889672.1">
    <property type="nucleotide sequence ID" value="NZ_BAAAVB010000008.1"/>
</dbReference>
<dbReference type="InterPro" id="IPR023294">
    <property type="entry name" value="Tachylectin2"/>
</dbReference>
<dbReference type="Proteomes" id="UP001205185">
    <property type="component" value="Unassembled WGS sequence"/>
</dbReference>
<accession>A0ABT1IJP9</accession>
<dbReference type="Gene3D" id="2.115.10.10">
    <property type="entry name" value="Tachylectin 2"/>
    <property type="match status" value="1"/>
</dbReference>
<feature type="domain" description="Tachylectin 2" evidence="2">
    <location>
        <begin position="108"/>
        <end position="271"/>
    </location>
</feature>